<dbReference type="EMBL" id="KN880522">
    <property type="protein sequence ID" value="KIY67598.1"/>
    <property type="molecule type" value="Genomic_DNA"/>
</dbReference>
<dbReference type="STRING" id="1314674.A0A0D7BAL2"/>
<sequence length="431" mass="47834">MPRPFFNSSSMREIFFDVLSRTGRLEEVEVEGTELDIQKIGQLLLEPTPALRSLSLRVRETSTYAGIYLYSMGLDQTPVKLPAGALMSAPSLHRLSLNSCGIPWLSATFPKMTHLEVADPPETMLEPWPVILDALRSMPLLESLILKSTCVDANAADADASILRLERLAVLKLSCTVTVFSGFFRCLSFPALTRFSLSLDGPDFHPAVAALQAASVHSMDMLDVFKPTLYIKRMNSQHTPAVIIASAPHHTAPFELQLMVTGGDAGIGRSRGYMTMLQTIGHALPLPQVRALHLTTGYEEITGPRFAILNRCVRLHEIHLIGLHAMSHLFNALESVKMVKDPKSGQKKPTIVFPYLQKMVISAADFAGECDADTVRGTLAKRAKMKLPIKELHLDVCSNLSREDVKKMEAYTEVHWDGDEYFDEDEDEDED</sequence>
<dbReference type="Gene3D" id="3.80.10.10">
    <property type="entry name" value="Ribonuclease Inhibitor"/>
    <property type="match status" value="1"/>
</dbReference>
<proteinExistence type="predicted"/>
<keyword evidence="2" id="KW-1185">Reference proteome</keyword>
<feature type="non-terminal residue" evidence="1">
    <location>
        <position position="431"/>
    </location>
</feature>
<dbReference type="InterPro" id="IPR032675">
    <property type="entry name" value="LRR_dom_sf"/>
</dbReference>
<reference evidence="1 2" key="1">
    <citation type="journal article" date="2015" name="Fungal Genet. Biol.">
        <title>Evolution of novel wood decay mechanisms in Agaricales revealed by the genome sequences of Fistulina hepatica and Cylindrobasidium torrendii.</title>
        <authorList>
            <person name="Floudas D."/>
            <person name="Held B.W."/>
            <person name="Riley R."/>
            <person name="Nagy L.G."/>
            <person name="Koehler G."/>
            <person name="Ransdell A.S."/>
            <person name="Younus H."/>
            <person name="Chow J."/>
            <person name="Chiniquy J."/>
            <person name="Lipzen A."/>
            <person name="Tritt A."/>
            <person name="Sun H."/>
            <person name="Haridas S."/>
            <person name="LaButti K."/>
            <person name="Ohm R.A."/>
            <person name="Kues U."/>
            <person name="Blanchette R.A."/>
            <person name="Grigoriev I.V."/>
            <person name="Minto R.E."/>
            <person name="Hibbett D.S."/>
        </authorList>
    </citation>
    <scope>NUCLEOTIDE SEQUENCE [LARGE SCALE GENOMIC DNA]</scope>
    <source>
        <strain evidence="1 2">FP15055 ss-10</strain>
    </source>
</reference>
<name>A0A0D7BAL2_9AGAR</name>
<dbReference type="AlphaFoldDB" id="A0A0D7BAL2"/>
<organism evidence="1 2">
    <name type="scientific">Cylindrobasidium torrendii FP15055 ss-10</name>
    <dbReference type="NCBI Taxonomy" id="1314674"/>
    <lineage>
        <taxon>Eukaryota</taxon>
        <taxon>Fungi</taxon>
        <taxon>Dikarya</taxon>
        <taxon>Basidiomycota</taxon>
        <taxon>Agaricomycotina</taxon>
        <taxon>Agaricomycetes</taxon>
        <taxon>Agaricomycetidae</taxon>
        <taxon>Agaricales</taxon>
        <taxon>Marasmiineae</taxon>
        <taxon>Physalacriaceae</taxon>
        <taxon>Cylindrobasidium</taxon>
    </lineage>
</organism>
<gene>
    <name evidence="1" type="ORF">CYLTODRAFT_490509</name>
</gene>
<accession>A0A0D7BAL2</accession>
<evidence type="ECO:0000313" key="2">
    <source>
        <dbReference type="Proteomes" id="UP000054007"/>
    </source>
</evidence>
<evidence type="ECO:0008006" key="3">
    <source>
        <dbReference type="Google" id="ProtNLM"/>
    </source>
</evidence>
<dbReference type="OrthoDB" id="3172239at2759"/>
<dbReference type="Proteomes" id="UP000054007">
    <property type="component" value="Unassembled WGS sequence"/>
</dbReference>
<evidence type="ECO:0000313" key="1">
    <source>
        <dbReference type="EMBL" id="KIY67598.1"/>
    </source>
</evidence>
<dbReference type="SUPFAM" id="SSF52047">
    <property type="entry name" value="RNI-like"/>
    <property type="match status" value="1"/>
</dbReference>
<protein>
    <recommendedName>
        <fullName evidence="3">F-box domain-containing protein</fullName>
    </recommendedName>
</protein>